<feature type="compositionally biased region" description="Polar residues" evidence="1">
    <location>
        <begin position="38"/>
        <end position="47"/>
    </location>
</feature>
<dbReference type="GO" id="GO:0032506">
    <property type="term" value="P:cytokinetic process"/>
    <property type="evidence" value="ECO:0007669"/>
    <property type="project" value="TreeGrafter"/>
</dbReference>
<sequence>MNTHTQRGGTFLGFIMGLVLGLGVALAVAFYVTKVPTPFSSKNQPRTTEQDNAETQKNKDWNPNGVLQPKPPAEVPATQDTRAEDKPSDKTADKATDKAADKAVEKSADKAHDKPHSDSAKSDPRPAVTADPLGDLAKSKSGMSTPAPGSAPASEPFDYFIQVGAYRTSADADAQKAKLALMGLDAKVSERDQAGRTVYRVRLGAFADKNAAERVRKQLDGGGIENTLVRVQR</sequence>
<evidence type="ECO:0000256" key="1">
    <source>
        <dbReference type="SAM" id="MobiDB-lite"/>
    </source>
</evidence>
<evidence type="ECO:0000313" key="4">
    <source>
        <dbReference type="EMBL" id="PVE43660.1"/>
    </source>
</evidence>
<dbReference type="OrthoDB" id="7063246at2"/>
<dbReference type="PANTHER" id="PTHR38687:SF1">
    <property type="entry name" value="CELL DIVISION PROTEIN DEDD"/>
    <property type="match status" value="1"/>
</dbReference>
<keyword evidence="5" id="KW-1185">Reference proteome</keyword>
<gene>
    <name evidence="4" type="ORF">H663_006635</name>
</gene>
<organism evidence="4 5">
    <name type="scientific">Limnohabitans planktonicus II-D5</name>
    <dbReference type="NCBI Taxonomy" id="1293045"/>
    <lineage>
        <taxon>Bacteria</taxon>
        <taxon>Pseudomonadati</taxon>
        <taxon>Pseudomonadota</taxon>
        <taxon>Betaproteobacteria</taxon>
        <taxon>Burkholderiales</taxon>
        <taxon>Comamonadaceae</taxon>
        <taxon>Limnohabitans</taxon>
    </lineage>
</organism>
<protein>
    <submittedName>
        <fullName evidence="4">SPOR domain-containing protein</fullName>
    </submittedName>
</protein>
<proteinExistence type="predicted"/>
<dbReference type="AlphaFoldDB" id="A0A2T7UG45"/>
<accession>A0A2T7UG45</accession>
<dbReference type="GO" id="GO:0042834">
    <property type="term" value="F:peptidoglycan binding"/>
    <property type="evidence" value="ECO:0007669"/>
    <property type="project" value="InterPro"/>
</dbReference>
<keyword evidence="2" id="KW-1133">Transmembrane helix</keyword>
<evidence type="ECO:0000259" key="3">
    <source>
        <dbReference type="PROSITE" id="PS51724"/>
    </source>
</evidence>
<dbReference type="EMBL" id="LFYT02000005">
    <property type="protein sequence ID" value="PVE43660.1"/>
    <property type="molecule type" value="Genomic_DNA"/>
</dbReference>
<dbReference type="GO" id="GO:0030428">
    <property type="term" value="C:cell septum"/>
    <property type="evidence" value="ECO:0007669"/>
    <property type="project" value="TreeGrafter"/>
</dbReference>
<dbReference type="InterPro" id="IPR036680">
    <property type="entry name" value="SPOR-like_sf"/>
</dbReference>
<name>A0A2T7UG45_9BURK</name>
<evidence type="ECO:0000313" key="5">
    <source>
        <dbReference type="Proteomes" id="UP000037507"/>
    </source>
</evidence>
<comment type="caution">
    <text evidence="4">The sequence shown here is derived from an EMBL/GenBank/DDBJ whole genome shotgun (WGS) entry which is preliminary data.</text>
</comment>
<feature type="compositionally biased region" description="Basic and acidic residues" evidence="1">
    <location>
        <begin position="81"/>
        <end position="124"/>
    </location>
</feature>
<dbReference type="STRING" id="1293045.H663_00575"/>
<dbReference type="Gene3D" id="3.30.70.1070">
    <property type="entry name" value="Sporulation related repeat"/>
    <property type="match status" value="1"/>
</dbReference>
<keyword evidence="2" id="KW-0812">Transmembrane</keyword>
<evidence type="ECO:0000256" key="2">
    <source>
        <dbReference type="SAM" id="Phobius"/>
    </source>
</evidence>
<dbReference type="Pfam" id="PF05036">
    <property type="entry name" value="SPOR"/>
    <property type="match status" value="1"/>
</dbReference>
<dbReference type="PROSITE" id="PS51724">
    <property type="entry name" value="SPOR"/>
    <property type="match status" value="1"/>
</dbReference>
<dbReference type="InterPro" id="IPR052521">
    <property type="entry name" value="Cell_div_SPOR-domain"/>
</dbReference>
<dbReference type="GO" id="GO:0032153">
    <property type="term" value="C:cell division site"/>
    <property type="evidence" value="ECO:0007669"/>
    <property type="project" value="TreeGrafter"/>
</dbReference>
<feature type="transmembrane region" description="Helical" evidence="2">
    <location>
        <begin position="12"/>
        <end position="32"/>
    </location>
</feature>
<dbReference type="SUPFAM" id="SSF110997">
    <property type="entry name" value="Sporulation related repeat"/>
    <property type="match status" value="1"/>
</dbReference>
<dbReference type="Proteomes" id="UP000037507">
    <property type="component" value="Unassembled WGS sequence"/>
</dbReference>
<keyword evidence="2" id="KW-0472">Membrane</keyword>
<dbReference type="PANTHER" id="PTHR38687">
    <property type="entry name" value="CELL DIVISION PROTEIN DEDD-RELATED"/>
    <property type="match status" value="1"/>
</dbReference>
<feature type="domain" description="SPOR" evidence="3">
    <location>
        <begin position="153"/>
        <end position="232"/>
    </location>
</feature>
<feature type="region of interest" description="Disordered" evidence="1">
    <location>
        <begin position="37"/>
        <end position="155"/>
    </location>
</feature>
<reference evidence="4" key="1">
    <citation type="submission" date="2017-04" db="EMBL/GenBank/DDBJ databases">
        <title>Unexpected and diverse lifestyles within the genus Limnohabitans.</title>
        <authorList>
            <person name="Kasalicky V."/>
            <person name="Mehrshad M."/>
            <person name="Andrei S.-A."/>
            <person name="Salcher M."/>
            <person name="Kratochvilova H."/>
            <person name="Simek K."/>
            <person name="Ghai R."/>
        </authorList>
    </citation>
    <scope>NUCLEOTIDE SEQUENCE [LARGE SCALE GENOMIC DNA]</scope>
    <source>
        <strain evidence="4">II-D5</strain>
    </source>
</reference>
<dbReference type="InterPro" id="IPR007730">
    <property type="entry name" value="SPOR-like_dom"/>
</dbReference>
<dbReference type="RefSeq" id="WP_053168789.1">
    <property type="nucleotide sequence ID" value="NZ_LFYT02000005.1"/>
</dbReference>